<accession>A0A5B9DGA3</accession>
<name>A0A5B9DGA3_9ARCH</name>
<protein>
    <recommendedName>
        <fullName evidence="3">PIN domain-containing protein</fullName>
    </recommendedName>
</protein>
<dbReference type="EMBL" id="CP042905">
    <property type="protein sequence ID" value="QEE17707.2"/>
    <property type="molecule type" value="Genomic_DNA"/>
</dbReference>
<gene>
    <name evidence="1" type="ORF">DSAG12_03545</name>
</gene>
<evidence type="ECO:0000313" key="1">
    <source>
        <dbReference type="EMBL" id="QEE17707.2"/>
    </source>
</evidence>
<dbReference type="Proteomes" id="UP000321408">
    <property type="component" value="Chromosome"/>
</dbReference>
<reference evidence="1 2" key="1">
    <citation type="journal article" date="2020" name="Nature">
        <title>Isolation of an archaeon at the prokaryote-eukaryote interface.</title>
        <authorList>
            <person name="Imachi H."/>
            <person name="Nobu M.K."/>
            <person name="Nakahara N."/>
            <person name="Morono Y."/>
            <person name="Ogawara M."/>
            <person name="Takaki Y."/>
            <person name="Takano Y."/>
            <person name="Uematsu K."/>
            <person name="Ikuta T."/>
            <person name="Ito M."/>
            <person name="Matsui Y."/>
            <person name="Miyazaki M."/>
            <person name="Murata K."/>
            <person name="Saito Y."/>
            <person name="Sakai S."/>
            <person name="Song C."/>
            <person name="Tasumi E."/>
            <person name="Yamanaka Y."/>
            <person name="Yamaguchi T."/>
            <person name="Kamagata Y."/>
            <person name="Tamaki H."/>
            <person name="Takai K."/>
        </authorList>
    </citation>
    <scope>NUCLEOTIDE SEQUENCE [LARGE SCALE GENOMIC DNA]</scope>
    <source>
        <strain evidence="1 2">MK-D1</strain>
    </source>
</reference>
<organism evidence="1 2">
    <name type="scientific">Promethearchaeum syntrophicum</name>
    <dbReference type="NCBI Taxonomy" id="2594042"/>
    <lineage>
        <taxon>Archaea</taxon>
        <taxon>Promethearchaeati</taxon>
        <taxon>Promethearchaeota</taxon>
        <taxon>Promethearchaeia</taxon>
        <taxon>Promethearchaeales</taxon>
        <taxon>Promethearchaeaceae</taxon>
        <taxon>Promethearchaeum</taxon>
    </lineage>
</organism>
<proteinExistence type="predicted"/>
<reference evidence="1 2" key="2">
    <citation type="journal article" date="2024" name="Int. J. Syst. Evol. Microbiol.">
        <title>Promethearchaeum syntrophicum gen. nov., sp. nov., an anaerobic, obligately syntrophic archaeon, the first isolate of the lineage 'Asgard' archaea, and proposal of the new archaeal phylum Promethearchaeota phyl. nov. and kingdom Promethearchaeati regn. nov.</title>
        <authorList>
            <person name="Imachi H."/>
            <person name="Nobu M.K."/>
            <person name="Kato S."/>
            <person name="Takaki Y."/>
            <person name="Miyazaki M."/>
            <person name="Miyata M."/>
            <person name="Ogawara M."/>
            <person name="Saito Y."/>
            <person name="Sakai S."/>
            <person name="Tahara Y.O."/>
            <person name="Takano Y."/>
            <person name="Tasumi E."/>
            <person name="Uematsu K."/>
            <person name="Yoshimura T."/>
            <person name="Itoh T."/>
            <person name="Ohkuma M."/>
            <person name="Takai K."/>
        </authorList>
    </citation>
    <scope>NUCLEOTIDE SEQUENCE [LARGE SCALE GENOMIC DNA]</scope>
    <source>
        <strain evidence="1 2">MK-D1</strain>
    </source>
</reference>
<dbReference type="KEGG" id="psyt:DSAG12_03545"/>
<sequence>MATLQKTSNPIFIFDANFFISLKEIKAPRPYINLSLAQKLIKVHFYVSGQIFNECPFIVGTDFQEFEKGVKIGLVRDDEINTVKNDLRRKGVRLFAQDPDLSLIALSKKLKSGEYKKNEIYIVTDDFKLNQNVDTIGYRVKCLSLPAFLQFLGQNLVGKQKKFWKVARKKVLKLNLDYMMSRSTIYAPQAKIAWLIENAVNIAGEGIQLNENTSANIEKEKIKEVSKEEKKLLKICENFIQKKTISKENRKLIDPYKFGLEEIKESRKFLKKAKFELTKNNFRQSLKNIRLANEILNRIFQLMGAKLVEKNYQFFEKLIASEISKTIFLKAYILISLNKVVSALDSLDETALFATISRLPNTVLSINYLKGLLYIFNSFYNKAIGQFEFNYKLAESLKVEKNLAEILKLKAIIGESITSFLIDQQTEALEKVAYISTQIKPSFENLMVALIDSGDYFLAMGFPEIASNLYSEGLECAIDAKIKWKYNFLLSKMKKAYMSSALLGADARPTNEISLLIDKFHDLKDTETFNEIMIELASFTNKFYEPFKFFTKDKRKLVEYYDLHEEFKETWHCVKIEEDPVTNRTNLIGFREEIGLIAFDVQLDSNLEGVPENYSIKLKQTAKIRIDPPESIRETLFLIRAVVKIGNQDRDIEIKRNIPIFFSQMKI</sequence>
<evidence type="ECO:0008006" key="3">
    <source>
        <dbReference type="Google" id="ProtNLM"/>
    </source>
</evidence>
<evidence type="ECO:0000313" key="2">
    <source>
        <dbReference type="Proteomes" id="UP000321408"/>
    </source>
</evidence>
<dbReference type="AlphaFoldDB" id="A0A5B9DGA3"/>
<keyword evidence="2" id="KW-1185">Reference proteome</keyword>